<evidence type="ECO:0000256" key="1">
    <source>
        <dbReference type="ARBA" id="ARBA00022679"/>
    </source>
</evidence>
<dbReference type="PROSITE" id="PS51186">
    <property type="entry name" value="GNAT"/>
    <property type="match status" value="1"/>
</dbReference>
<comment type="caution">
    <text evidence="4">The sequence shown here is derived from an EMBL/GenBank/DDBJ whole genome shotgun (WGS) entry which is preliminary data.</text>
</comment>
<keyword evidence="5" id="KW-1185">Reference proteome</keyword>
<name>A0ABP8XKZ9_9ACTN</name>
<dbReference type="CDD" id="cd04301">
    <property type="entry name" value="NAT_SF"/>
    <property type="match status" value="1"/>
</dbReference>
<dbReference type="PANTHER" id="PTHR43877">
    <property type="entry name" value="AMINOALKYLPHOSPHONATE N-ACETYLTRANSFERASE-RELATED-RELATED"/>
    <property type="match status" value="1"/>
</dbReference>
<dbReference type="SUPFAM" id="SSF55729">
    <property type="entry name" value="Acyl-CoA N-acyltransferases (Nat)"/>
    <property type="match status" value="2"/>
</dbReference>
<evidence type="ECO:0000313" key="4">
    <source>
        <dbReference type="EMBL" id="GAA4710397.1"/>
    </source>
</evidence>
<evidence type="ECO:0000259" key="3">
    <source>
        <dbReference type="PROSITE" id="PS51186"/>
    </source>
</evidence>
<proteinExistence type="predicted"/>
<dbReference type="Proteomes" id="UP001499974">
    <property type="component" value="Unassembled WGS sequence"/>
</dbReference>
<keyword evidence="2" id="KW-0012">Acyltransferase</keyword>
<organism evidence="4 5">
    <name type="scientific">Nocardioides conyzicola</name>
    <dbReference type="NCBI Taxonomy" id="1651781"/>
    <lineage>
        <taxon>Bacteria</taxon>
        <taxon>Bacillati</taxon>
        <taxon>Actinomycetota</taxon>
        <taxon>Actinomycetes</taxon>
        <taxon>Propionibacteriales</taxon>
        <taxon>Nocardioidaceae</taxon>
        <taxon>Nocardioides</taxon>
    </lineage>
</organism>
<evidence type="ECO:0000256" key="2">
    <source>
        <dbReference type="ARBA" id="ARBA00023315"/>
    </source>
</evidence>
<dbReference type="InterPro" id="IPR000182">
    <property type="entry name" value="GNAT_dom"/>
</dbReference>
<dbReference type="InterPro" id="IPR016181">
    <property type="entry name" value="Acyl_CoA_acyltransferase"/>
</dbReference>
<dbReference type="Gene3D" id="3.40.630.30">
    <property type="match status" value="1"/>
</dbReference>
<dbReference type="RefSeq" id="WP_345522351.1">
    <property type="nucleotide sequence ID" value="NZ_BAABKM010000002.1"/>
</dbReference>
<dbReference type="InterPro" id="IPR050832">
    <property type="entry name" value="Bact_Acetyltransf"/>
</dbReference>
<sequence length="339" mass="36573">MTALEIDPLDPFDPVAYDAFYDVYLAAERAAGDVGAPWMREEVRVDLQEPVTRRWIGAFVGRVGGRAVAVGQLSTPLLDNLGSASVAVHVAPDSRRRGHGSALLARLEAEAAVRGRHLLNAEAAWAYDSGPSGAGEPGPEFARAHGFALGLGDVKRRLELPVAAGLLDQVAAEVAPHHAAYELRSWVGPVPDELVTGWATLDASLVTEAPTGELLREPEAVDPAVVREGEAMLARQGRTKFNSVALDADGEVVAYSDLVTTVHEPGRAYQWGTLVRSDARGHRLGLAVKVANLRQLQERRPDIRELITYNAEVNAHMIGVNERLGFIPVARLGEFQKRT</sequence>
<protein>
    <submittedName>
        <fullName evidence="4">GNAT family N-acetyltransferase</fullName>
    </submittedName>
</protein>
<reference evidence="5" key="1">
    <citation type="journal article" date="2019" name="Int. J. Syst. Evol. Microbiol.">
        <title>The Global Catalogue of Microorganisms (GCM) 10K type strain sequencing project: providing services to taxonomists for standard genome sequencing and annotation.</title>
        <authorList>
            <consortium name="The Broad Institute Genomics Platform"/>
            <consortium name="The Broad Institute Genome Sequencing Center for Infectious Disease"/>
            <person name="Wu L."/>
            <person name="Ma J."/>
        </authorList>
    </citation>
    <scope>NUCLEOTIDE SEQUENCE [LARGE SCALE GENOMIC DNA]</scope>
    <source>
        <strain evidence="5">JCM 18531</strain>
    </source>
</reference>
<accession>A0ABP8XKZ9</accession>
<keyword evidence="1" id="KW-0808">Transferase</keyword>
<dbReference type="Pfam" id="PF00583">
    <property type="entry name" value="Acetyltransf_1"/>
    <property type="match status" value="1"/>
</dbReference>
<feature type="domain" description="N-acetyltransferase" evidence="3">
    <location>
        <begin position="4"/>
        <end position="163"/>
    </location>
</feature>
<dbReference type="EMBL" id="BAABKM010000002">
    <property type="protein sequence ID" value="GAA4710397.1"/>
    <property type="molecule type" value="Genomic_DNA"/>
</dbReference>
<gene>
    <name evidence="4" type="ORF">GCM10023349_31660</name>
</gene>
<evidence type="ECO:0000313" key="5">
    <source>
        <dbReference type="Proteomes" id="UP001499974"/>
    </source>
</evidence>